<dbReference type="Proteomes" id="UP001153678">
    <property type="component" value="Unassembled WGS sequence"/>
</dbReference>
<protein>
    <submittedName>
        <fullName evidence="2">12174_t:CDS:1</fullName>
    </submittedName>
</protein>
<feature type="region of interest" description="Disordered" evidence="1">
    <location>
        <begin position="1"/>
        <end position="101"/>
    </location>
</feature>
<proteinExistence type="predicted"/>
<feature type="compositionally biased region" description="Polar residues" evidence="1">
    <location>
        <begin position="81"/>
        <end position="99"/>
    </location>
</feature>
<feature type="compositionally biased region" description="Low complexity" evidence="1">
    <location>
        <begin position="61"/>
        <end position="70"/>
    </location>
</feature>
<name>A0A9W4STP2_9GLOM</name>
<comment type="caution">
    <text evidence="2">The sequence shown here is derived from an EMBL/GenBank/DDBJ whole genome shotgun (WGS) entry which is preliminary data.</text>
</comment>
<accession>A0A9W4STP2</accession>
<evidence type="ECO:0000313" key="3">
    <source>
        <dbReference type="Proteomes" id="UP001153678"/>
    </source>
</evidence>
<feature type="compositionally biased region" description="Polar residues" evidence="1">
    <location>
        <begin position="147"/>
        <end position="171"/>
    </location>
</feature>
<sequence length="171" mass="18627">MSTQRPSQTPQTREFHNYVPPDKKNRGPEFKNGNRLINIINNYNQTPPKSAPSKTLPKAPPKAIANPPKNLHVLEKKSQDKTTTPTADITSKQVDSGDQTPVDEADVILMNELGILGGEEQSSSKTTVIAKETSDQATSPIEVVNTMPGNSKNLNDSISKELSSGQIQRPI</sequence>
<feature type="compositionally biased region" description="Polar residues" evidence="1">
    <location>
        <begin position="1"/>
        <end position="12"/>
    </location>
</feature>
<organism evidence="2 3">
    <name type="scientific">Funneliformis geosporum</name>
    <dbReference type="NCBI Taxonomy" id="1117311"/>
    <lineage>
        <taxon>Eukaryota</taxon>
        <taxon>Fungi</taxon>
        <taxon>Fungi incertae sedis</taxon>
        <taxon>Mucoromycota</taxon>
        <taxon>Glomeromycotina</taxon>
        <taxon>Glomeromycetes</taxon>
        <taxon>Glomerales</taxon>
        <taxon>Glomeraceae</taxon>
        <taxon>Funneliformis</taxon>
    </lineage>
</organism>
<feature type="compositionally biased region" description="Basic and acidic residues" evidence="1">
    <location>
        <begin position="13"/>
        <end position="29"/>
    </location>
</feature>
<feature type="non-terminal residue" evidence="2">
    <location>
        <position position="1"/>
    </location>
</feature>
<feature type="region of interest" description="Disordered" evidence="1">
    <location>
        <begin position="130"/>
        <end position="171"/>
    </location>
</feature>
<feature type="compositionally biased region" description="Polar residues" evidence="1">
    <location>
        <begin position="39"/>
        <end position="48"/>
    </location>
</feature>
<dbReference type="OrthoDB" id="2411869at2759"/>
<evidence type="ECO:0000313" key="2">
    <source>
        <dbReference type="EMBL" id="CAI2180254.1"/>
    </source>
</evidence>
<reference evidence="2" key="1">
    <citation type="submission" date="2022-08" db="EMBL/GenBank/DDBJ databases">
        <authorList>
            <person name="Kallberg Y."/>
            <person name="Tangrot J."/>
            <person name="Rosling A."/>
        </authorList>
    </citation>
    <scope>NUCLEOTIDE SEQUENCE</scope>
    <source>
        <strain evidence="2">Wild A</strain>
    </source>
</reference>
<dbReference type="EMBL" id="CAMKVN010002246">
    <property type="protein sequence ID" value="CAI2180254.1"/>
    <property type="molecule type" value="Genomic_DNA"/>
</dbReference>
<dbReference type="AlphaFoldDB" id="A0A9W4STP2"/>
<gene>
    <name evidence="2" type="ORF">FWILDA_LOCUS9491</name>
</gene>
<keyword evidence="3" id="KW-1185">Reference proteome</keyword>
<evidence type="ECO:0000256" key="1">
    <source>
        <dbReference type="SAM" id="MobiDB-lite"/>
    </source>
</evidence>